<dbReference type="Gene3D" id="3.30.565.10">
    <property type="entry name" value="Histidine kinase-like ATPase, C-terminal domain"/>
    <property type="match status" value="1"/>
</dbReference>
<keyword evidence="6 12" id="KW-0418">Kinase</keyword>
<evidence type="ECO:0000313" key="12">
    <source>
        <dbReference type="EMBL" id="WPU65079.1"/>
    </source>
</evidence>
<evidence type="ECO:0000256" key="1">
    <source>
        <dbReference type="ARBA" id="ARBA00000085"/>
    </source>
</evidence>
<keyword evidence="4" id="KW-0808">Transferase</keyword>
<evidence type="ECO:0000256" key="7">
    <source>
        <dbReference type="ARBA" id="ARBA00022840"/>
    </source>
</evidence>
<dbReference type="GO" id="GO:0016020">
    <property type="term" value="C:membrane"/>
    <property type="evidence" value="ECO:0007669"/>
    <property type="project" value="InterPro"/>
</dbReference>
<reference evidence="12 13" key="1">
    <citation type="submission" date="2023-11" db="EMBL/GenBank/DDBJ databases">
        <title>Peredibacter starrii A3.12.</title>
        <authorList>
            <person name="Mitchell R.J."/>
        </authorList>
    </citation>
    <scope>NUCLEOTIDE SEQUENCE [LARGE SCALE GENOMIC DNA]</scope>
    <source>
        <strain evidence="12 13">A3.12</strain>
    </source>
</reference>
<evidence type="ECO:0000256" key="4">
    <source>
        <dbReference type="ARBA" id="ARBA00022679"/>
    </source>
</evidence>
<feature type="coiled-coil region" evidence="9">
    <location>
        <begin position="273"/>
        <end position="300"/>
    </location>
</feature>
<feature type="domain" description="Signal transduction histidine kinase subgroup 3 dimerisation and phosphoacceptor" evidence="11">
    <location>
        <begin position="312"/>
        <end position="374"/>
    </location>
</feature>
<evidence type="ECO:0000256" key="3">
    <source>
        <dbReference type="ARBA" id="ARBA00022553"/>
    </source>
</evidence>
<dbReference type="PANTHER" id="PTHR24421:SF10">
    <property type="entry name" value="NITRATE_NITRITE SENSOR PROTEIN NARQ"/>
    <property type="match status" value="1"/>
</dbReference>
<dbReference type="GO" id="GO:0000155">
    <property type="term" value="F:phosphorelay sensor kinase activity"/>
    <property type="evidence" value="ECO:0007669"/>
    <property type="project" value="InterPro"/>
</dbReference>
<dbReference type="SUPFAM" id="SSF55874">
    <property type="entry name" value="ATPase domain of HSP90 chaperone/DNA topoisomerase II/histidine kinase"/>
    <property type="match status" value="1"/>
</dbReference>
<sequence>MLRNANVNRKLFSSFLMIGLINLLIIIILIGFVYSSRKPIITNRVKQHMTSVRNLTKDKLTLYFDVLKLKVVDASVELSQGKKLPLNQPELESLIVLRNGEPSTIAGRDLKFSLESLPQQNKTFTSFMDSLIFIRVNVGKESFLWFFNNTALNKLLVPQEGLGSTGETFLVGRDFKIKSASRHVPNEEIGEIKNDSVIDGLSHNSGNFVVRDYRNVEVLSSYTPFIYDSLEYVLLAEMDISEVQSPLQSLIFQMALASFAMCITNLLCSLFLTKRTSNELEDLNNEINKLNSQKERSTNESAIQVLKAQEEEREKISFTLHDSVGQYLTVLKWGLSRLKKRTLDVEHEHIDNLSKTCDDVIHEIRSISHDLMPTLIKDFGCWYAIRDYFEKQKQIVPHEIEYIVNPDVETLKFTKEFDINLYRMVQEFFQNSLKHSQATNIKLGFLKKDDQLVLNYYDNGKGMDGNRPLPASLNYRAKLFGGEMMRVHYDKGLGFKVTFNLREILSETN</sequence>
<dbReference type="PANTHER" id="PTHR24421">
    <property type="entry name" value="NITRATE/NITRITE SENSOR PROTEIN NARX-RELATED"/>
    <property type="match status" value="1"/>
</dbReference>
<comment type="catalytic activity">
    <reaction evidence="1">
        <text>ATP + protein L-histidine = ADP + protein N-phospho-L-histidine.</text>
        <dbReference type="EC" id="2.7.13.3"/>
    </reaction>
</comment>
<keyword evidence="10" id="KW-0472">Membrane</keyword>
<organism evidence="12 13">
    <name type="scientific">Peredibacter starrii</name>
    <dbReference type="NCBI Taxonomy" id="28202"/>
    <lineage>
        <taxon>Bacteria</taxon>
        <taxon>Pseudomonadati</taxon>
        <taxon>Bdellovibrionota</taxon>
        <taxon>Bacteriovoracia</taxon>
        <taxon>Bacteriovoracales</taxon>
        <taxon>Bacteriovoracaceae</taxon>
        <taxon>Peredibacter</taxon>
    </lineage>
</organism>
<keyword evidence="13" id="KW-1185">Reference proteome</keyword>
<dbReference type="EMBL" id="CP139487">
    <property type="protein sequence ID" value="WPU65079.1"/>
    <property type="molecule type" value="Genomic_DNA"/>
</dbReference>
<evidence type="ECO:0000256" key="5">
    <source>
        <dbReference type="ARBA" id="ARBA00022741"/>
    </source>
</evidence>
<dbReference type="KEGG" id="psti:SOO65_20490"/>
<gene>
    <name evidence="12" type="ORF">SOO65_20490</name>
</gene>
<evidence type="ECO:0000256" key="10">
    <source>
        <dbReference type="SAM" id="Phobius"/>
    </source>
</evidence>
<protein>
    <recommendedName>
        <fullName evidence="2">histidine kinase</fullName>
        <ecNumber evidence="2">2.7.13.3</ecNumber>
    </recommendedName>
</protein>
<dbReference type="InterPro" id="IPR011712">
    <property type="entry name" value="Sig_transdc_His_kin_sub3_dim/P"/>
</dbReference>
<keyword evidence="9" id="KW-0175">Coiled coil</keyword>
<evidence type="ECO:0000256" key="9">
    <source>
        <dbReference type="SAM" id="Coils"/>
    </source>
</evidence>
<keyword evidence="5" id="KW-0547">Nucleotide-binding</keyword>
<name>A0AAX4HQ65_9BACT</name>
<proteinExistence type="predicted"/>
<dbReference type="RefSeq" id="WP_321395092.1">
    <property type="nucleotide sequence ID" value="NZ_CP139487.1"/>
</dbReference>
<evidence type="ECO:0000256" key="6">
    <source>
        <dbReference type="ARBA" id="ARBA00022777"/>
    </source>
</evidence>
<evidence type="ECO:0000256" key="8">
    <source>
        <dbReference type="ARBA" id="ARBA00023012"/>
    </source>
</evidence>
<dbReference type="Gene3D" id="1.20.5.1930">
    <property type="match status" value="1"/>
</dbReference>
<keyword evidence="10" id="KW-1133">Transmembrane helix</keyword>
<keyword evidence="7" id="KW-0067">ATP-binding</keyword>
<dbReference type="EC" id="2.7.13.3" evidence="2"/>
<evidence type="ECO:0000313" key="13">
    <source>
        <dbReference type="Proteomes" id="UP001324634"/>
    </source>
</evidence>
<dbReference type="InterPro" id="IPR050482">
    <property type="entry name" value="Sensor_HK_TwoCompSys"/>
</dbReference>
<dbReference type="GO" id="GO:0046983">
    <property type="term" value="F:protein dimerization activity"/>
    <property type="evidence" value="ECO:0007669"/>
    <property type="project" value="InterPro"/>
</dbReference>
<dbReference type="GO" id="GO:0005524">
    <property type="term" value="F:ATP binding"/>
    <property type="evidence" value="ECO:0007669"/>
    <property type="project" value="UniProtKB-KW"/>
</dbReference>
<keyword evidence="3" id="KW-0597">Phosphoprotein</keyword>
<dbReference type="Proteomes" id="UP001324634">
    <property type="component" value="Chromosome"/>
</dbReference>
<feature type="transmembrane region" description="Helical" evidence="10">
    <location>
        <begin position="12"/>
        <end position="34"/>
    </location>
</feature>
<keyword evidence="10" id="KW-0812">Transmembrane</keyword>
<dbReference type="AlphaFoldDB" id="A0AAX4HQ65"/>
<dbReference type="InterPro" id="IPR036890">
    <property type="entry name" value="HATPase_C_sf"/>
</dbReference>
<evidence type="ECO:0000256" key="2">
    <source>
        <dbReference type="ARBA" id="ARBA00012438"/>
    </source>
</evidence>
<dbReference type="Pfam" id="PF07730">
    <property type="entry name" value="HisKA_3"/>
    <property type="match status" value="1"/>
</dbReference>
<evidence type="ECO:0000259" key="11">
    <source>
        <dbReference type="Pfam" id="PF07730"/>
    </source>
</evidence>
<keyword evidence="8" id="KW-0902">Two-component regulatory system</keyword>
<accession>A0AAX4HQ65</accession>